<evidence type="ECO:0000313" key="3">
    <source>
        <dbReference type="Proteomes" id="UP000612746"/>
    </source>
</evidence>
<feature type="repeat" description="PPR" evidence="1">
    <location>
        <begin position="194"/>
        <end position="228"/>
    </location>
</feature>
<feature type="repeat" description="PPR" evidence="1">
    <location>
        <begin position="334"/>
        <end position="370"/>
    </location>
</feature>
<evidence type="ECO:0008006" key="4">
    <source>
        <dbReference type="Google" id="ProtNLM"/>
    </source>
</evidence>
<organism evidence="2 3">
    <name type="scientific">Umbelopsis vinacea</name>
    <dbReference type="NCBI Taxonomy" id="44442"/>
    <lineage>
        <taxon>Eukaryota</taxon>
        <taxon>Fungi</taxon>
        <taxon>Fungi incertae sedis</taxon>
        <taxon>Mucoromycota</taxon>
        <taxon>Mucoromycotina</taxon>
        <taxon>Umbelopsidomycetes</taxon>
        <taxon>Umbelopsidales</taxon>
        <taxon>Umbelopsidaceae</taxon>
        <taxon>Umbelopsis</taxon>
    </lineage>
</organism>
<dbReference type="Pfam" id="PF13041">
    <property type="entry name" value="PPR_2"/>
    <property type="match status" value="3"/>
</dbReference>
<dbReference type="PANTHER" id="PTHR47931:SF2">
    <property type="entry name" value="OS01G0228400 PROTEIN"/>
    <property type="match status" value="1"/>
</dbReference>
<evidence type="ECO:0000256" key="1">
    <source>
        <dbReference type="PROSITE-ProRule" id="PRU00708"/>
    </source>
</evidence>
<accession>A0A8H7U836</accession>
<feature type="repeat" description="PPR" evidence="1">
    <location>
        <begin position="371"/>
        <end position="405"/>
    </location>
</feature>
<dbReference type="Pfam" id="PF01535">
    <property type="entry name" value="PPR"/>
    <property type="match status" value="1"/>
</dbReference>
<dbReference type="NCBIfam" id="TIGR00756">
    <property type="entry name" value="PPR"/>
    <property type="match status" value="6"/>
</dbReference>
<feature type="repeat" description="PPR" evidence="1">
    <location>
        <begin position="229"/>
        <end position="263"/>
    </location>
</feature>
<evidence type="ECO:0000313" key="2">
    <source>
        <dbReference type="EMBL" id="KAG2175296.1"/>
    </source>
</evidence>
<sequence>MFRLTRSITLVRPLLSKRFHASAFARFPKKETIEHRTRELEHEIKLIEEKLKNEKSFQQVKTTAGDNLTEEELSQIYSELTAASERQSVMQPKISADYIENLRVKFLDTRPAAAKAIAQASSSDASASSETSSLIQAADQQDALTGHSDKTMTAKDFDQLLYANAVTHRYKEAEKLLELMPNMDYFQTYGVQPTTRSFNHVIDAYANVNDSENAIRVYKSLRDAGAVPDIYTFGGLVKTFVNSNRIDDAFVLFEKMKNAGLVPPEPIFAKLIAGCLRLNNTTKAWEIFDEMQLKYHKPDEVTYTLMIHACAKNDEVERALNLFEEMPNRGLYPTDVTFNTLINACVLRTDYYQEAFNLLNQMQEVHGFKPDRITYNTLLHGCAKNKDLTRARDIYRLMLDKTGEPEVHEQLTPDDRTYSSLLWTYANYRPPKRTAESLALNEASQHSLVPTDGTPLYPQLPVNRRELLAEAQAIFSRAQESTTISPSIINAYLGVQVAHHQADEVVNIYQDMFDKCNVARNGYTFKHVLDHCYRTKNIELAYKVWDDREEWLDNMRQQYHRDEKDSQAVVRKKQTDQALSQADHGWTIADQKAAVLLMANTMSRCNDIDAALNLLRTHFSRGSPLGTVALADLKTTYNKCIQLDDEEGRQMLLDICPPDRSLTAEKTRLLAKKWGTSQNNRRWNSKHR</sequence>
<gene>
    <name evidence="2" type="ORF">INT44_007784</name>
</gene>
<keyword evidence="3" id="KW-1185">Reference proteome</keyword>
<feature type="repeat" description="PPR" evidence="1">
    <location>
        <begin position="299"/>
        <end position="333"/>
    </location>
</feature>
<dbReference type="PROSITE" id="PS51375">
    <property type="entry name" value="PPR"/>
    <property type="match status" value="5"/>
</dbReference>
<dbReference type="InterPro" id="IPR002885">
    <property type="entry name" value="PPR_rpt"/>
</dbReference>
<dbReference type="EMBL" id="JAEPRA010000015">
    <property type="protein sequence ID" value="KAG2175296.1"/>
    <property type="molecule type" value="Genomic_DNA"/>
</dbReference>
<dbReference type="InterPro" id="IPR011990">
    <property type="entry name" value="TPR-like_helical_dom_sf"/>
</dbReference>
<dbReference type="PANTHER" id="PTHR47931">
    <property type="entry name" value="OS01G0228400 PROTEIN"/>
    <property type="match status" value="1"/>
</dbReference>
<protein>
    <recommendedName>
        <fullName evidence="4">Pentacotripeptide-repeat region of PRORP domain-containing protein</fullName>
    </recommendedName>
</protein>
<name>A0A8H7U836_9FUNG</name>
<dbReference type="Gene3D" id="1.25.40.10">
    <property type="entry name" value="Tetratricopeptide repeat domain"/>
    <property type="match status" value="4"/>
</dbReference>
<comment type="caution">
    <text evidence="2">The sequence shown here is derived from an EMBL/GenBank/DDBJ whole genome shotgun (WGS) entry which is preliminary data.</text>
</comment>
<dbReference type="Proteomes" id="UP000612746">
    <property type="component" value="Unassembled WGS sequence"/>
</dbReference>
<proteinExistence type="predicted"/>
<dbReference type="AlphaFoldDB" id="A0A8H7U836"/>
<dbReference type="OrthoDB" id="5588846at2759"/>
<reference evidence="2" key="1">
    <citation type="submission" date="2020-12" db="EMBL/GenBank/DDBJ databases">
        <title>Metabolic potential, ecology and presence of endohyphal bacteria is reflected in genomic diversity of Mucoromycotina.</title>
        <authorList>
            <person name="Muszewska A."/>
            <person name="Okrasinska A."/>
            <person name="Steczkiewicz K."/>
            <person name="Drgas O."/>
            <person name="Orlowska M."/>
            <person name="Perlinska-Lenart U."/>
            <person name="Aleksandrzak-Piekarczyk T."/>
            <person name="Szatraj K."/>
            <person name="Zielenkiewicz U."/>
            <person name="Pilsyk S."/>
            <person name="Malc E."/>
            <person name="Mieczkowski P."/>
            <person name="Kruszewska J.S."/>
            <person name="Biernat P."/>
            <person name="Pawlowska J."/>
        </authorList>
    </citation>
    <scope>NUCLEOTIDE SEQUENCE</scope>
    <source>
        <strain evidence="2">WA0000051536</strain>
    </source>
</reference>